<dbReference type="InterPro" id="IPR001357">
    <property type="entry name" value="BRCT_dom"/>
</dbReference>
<gene>
    <name evidence="8" type="ORF">B7P43_G14632</name>
</gene>
<dbReference type="PANTHER" id="PTHR23196">
    <property type="entry name" value="PAX TRANSCRIPTION ACTIVATION DOMAIN INTERACTING PROTEIN"/>
    <property type="match status" value="1"/>
</dbReference>
<keyword evidence="9" id="KW-1185">Reference proteome</keyword>
<protein>
    <recommendedName>
        <fullName evidence="4">PAX-interacting protein 1</fullName>
    </recommendedName>
    <alternativeName>
        <fullName evidence="5">PAX transactivation activation domain-interacting protein</fullName>
    </alternativeName>
</protein>
<dbReference type="Gene3D" id="3.40.50.10190">
    <property type="entry name" value="BRCT domain"/>
    <property type="match status" value="2"/>
</dbReference>
<dbReference type="GO" id="GO:0044666">
    <property type="term" value="C:MLL3/4 complex"/>
    <property type="evidence" value="ECO:0007669"/>
    <property type="project" value="TreeGrafter"/>
</dbReference>
<accession>A0A2J7RM92</accession>
<dbReference type="PROSITE" id="PS50172">
    <property type="entry name" value="BRCT"/>
    <property type="match status" value="1"/>
</dbReference>
<evidence type="ECO:0000259" key="7">
    <source>
        <dbReference type="PROSITE" id="PS50172"/>
    </source>
</evidence>
<feature type="domain" description="BRCT" evidence="7">
    <location>
        <begin position="98"/>
        <end position="167"/>
    </location>
</feature>
<evidence type="ECO:0000313" key="8">
    <source>
        <dbReference type="EMBL" id="PNF41948.1"/>
    </source>
</evidence>
<dbReference type="PANTHER" id="PTHR23196:SF1">
    <property type="entry name" value="PAX-INTERACTING PROTEIN 1"/>
    <property type="match status" value="1"/>
</dbReference>
<feature type="compositionally biased region" description="Polar residues" evidence="6">
    <location>
        <begin position="59"/>
        <end position="71"/>
    </location>
</feature>
<name>A0A2J7RM92_9NEOP</name>
<dbReference type="Pfam" id="PF16770">
    <property type="entry name" value="RTT107_BRCT_5"/>
    <property type="match status" value="1"/>
</dbReference>
<dbReference type="EMBL" id="NEVH01002568">
    <property type="protein sequence ID" value="PNF41948.1"/>
    <property type="molecule type" value="Genomic_DNA"/>
</dbReference>
<dbReference type="OrthoDB" id="342264at2759"/>
<keyword evidence="2" id="KW-0227">DNA damage</keyword>
<evidence type="ECO:0000256" key="5">
    <source>
        <dbReference type="ARBA" id="ARBA00030146"/>
    </source>
</evidence>
<dbReference type="CDD" id="cd18440">
    <property type="entry name" value="BRCT_PAXIP1_rpt6"/>
    <property type="match status" value="1"/>
</dbReference>
<feature type="region of interest" description="Disordered" evidence="6">
    <location>
        <begin position="39"/>
        <end position="72"/>
    </location>
</feature>
<sequence>MPKFQQFNLGNPFRIEYALIPHLMAAWKMPINITQESYDKIKSTPPPQHRAKRPRLDKSATSAGDSDQENMLENVEVTNLDPPSDDKKPMVLFSYVIKQSELAKKVKQLGGAVVDSHKEATHLVMSQAVRTIKLLCCLSTCQYIVSEAWVRDSHAHNKFLDEKLYSLSDHEFEKTFGCQIAKVLEKPSRSELFKGKVFYITPGVIPSPSVLADIIECAGGKVEKHRRSLKSVQEINQKEYSYFVITVGNDLHLLRDLIRNEIGVFNAEFVMSSVMRQEINYGAKIP</sequence>
<dbReference type="InterPro" id="IPR036420">
    <property type="entry name" value="BRCT_dom_sf"/>
</dbReference>
<evidence type="ECO:0000256" key="6">
    <source>
        <dbReference type="SAM" id="MobiDB-lite"/>
    </source>
</evidence>
<dbReference type="AlphaFoldDB" id="A0A2J7RM92"/>
<dbReference type="Proteomes" id="UP000235965">
    <property type="component" value="Unassembled WGS sequence"/>
</dbReference>
<dbReference type="SUPFAM" id="SSF52113">
    <property type="entry name" value="BRCT domain"/>
    <property type="match status" value="1"/>
</dbReference>
<dbReference type="GO" id="GO:0006974">
    <property type="term" value="P:DNA damage response"/>
    <property type="evidence" value="ECO:0007669"/>
    <property type="project" value="UniProtKB-KW"/>
</dbReference>
<organism evidence="8 9">
    <name type="scientific">Cryptotermes secundus</name>
    <dbReference type="NCBI Taxonomy" id="105785"/>
    <lineage>
        <taxon>Eukaryota</taxon>
        <taxon>Metazoa</taxon>
        <taxon>Ecdysozoa</taxon>
        <taxon>Arthropoda</taxon>
        <taxon>Hexapoda</taxon>
        <taxon>Insecta</taxon>
        <taxon>Pterygota</taxon>
        <taxon>Neoptera</taxon>
        <taxon>Polyneoptera</taxon>
        <taxon>Dictyoptera</taxon>
        <taxon>Blattodea</taxon>
        <taxon>Blattoidea</taxon>
        <taxon>Termitoidae</taxon>
        <taxon>Kalotermitidae</taxon>
        <taxon>Cryptotermitinae</taxon>
        <taxon>Cryptotermes</taxon>
    </lineage>
</organism>
<keyword evidence="3" id="KW-0539">Nucleus</keyword>
<proteinExistence type="predicted"/>
<evidence type="ECO:0000313" key="9">
    <source>
        <dbReference type="Proteomes" id="UP000235965"/>
    </source>
</evidence>
<evidence type="ECO:0000256" key="4">
    <source>
        <dbReference type="ARBA" id="ARBA00023858"/>
    </source>
</evidence>
<dbReference type="InterPro" id="IPR051579">
    <property type="entry name" value="DDR_Transcriptional_Reg"/>
</dbReference>
<comment type="caution">
    <text evidence="8">The sequence shown here is derived from an EMBL/GenBank/DDBJ whole genome shotgun (WGS) entry which is preliminary data.</text>
</comment>
<evidence type="ECO:0000256" key="3">
    <source>
        <dbReference type="ARBA" id="ARBA00023242"/>
    </source>
</evidence>
<comment type="subcellular location">
    <subcellularLocation>
        <location evidence="1">Nucleus</location>
    </subcellularLocation>
</comment>
<evidence type="ECO:0000256" key="1">
    <source>
        <dbReference type="ARBA" id="ARBA00004123"/>
    </source>
</evidence>
<dbReference type="Pfam" id="PF16589">
    <property type="entry name" value="BRCT_2"/>
    <property type="match status" value="1"/>
</dbReference>
<evidence type="ECO:0000256" key="2">
    <source>
        <dbReference type="ARBA" id="ARBA00022763"/>
    </source>
</evidence>
<reference evidence="8 9" key="1">
    <citation type="submission" date="2017-12" db="EMBL/GenBank/DDBJ databases">
        <title>Hemimetabolous genomes reveal molecular basis of termite eusociality.</title>
        <authorList>
            <person name="Harrison M.C."/>
            <person name="Jongepier E."/>
            <person name="Robertson H.M."/>
            <person name="Arning N."/>
            <person name="Bitard-Feildel T."/>
            <person name="Chao H."/>
            <person name="Childers C.P."/>
            <person name="Dinh H."/>
            <person name="Doddapaneni H."/>
            <person name="Dugan S."/>
            <person name="Gowin J."/>
            <person name="Greiner C."/>
            <person name="Han Y."/>
            <person name="Hu H."/>
            <person name="Hughes D.S.T."/>
            <person name="Huylmans A.-K."/>
            <person name="Kemena C."/>
            <person name="Kremer L.P.M."/>
            <person name="Lee S.L."/>
            <person name="Lopez-Ezquerra A."/>
            <person name="Mallet L."/>
            <person name="Monroy-Kuhn J.M."/>
            <person name="Moser A."/>
            <person name="Murali S.C."/>
            <person name="Muzny D.M."/>
            <person name="Otani S."/>
            <person name="Piulachs M.-D."/>
            <person name="Poelchau M."/>
            <person name="Qu J."/>
            <person name="Schaub F."/>
            <person name="Wada-Katsumata A."/>
            <person name="Worley K.C."/>
            <person name="Xie Q."/>
            <person name="Ylla G."/>
            <person name="Poulsen M."/>
            <person name="Gibbs R.A."/>
            <person name="Schal C."/>
            <person name="Richards S."/>
            <person name="Belles X."/>
            <person name="Korb J."/>
            <person name="Bornberg-Bauer E."/>
        </authorList>
    </citation>
    <scope>NUCLEOTIDE SEQUENCE [LARGE SCALE GENOMIC DNA]</scope>
    <source>
        <tissue evidence="8">Whole body</tissue>
    </source>
</reference>